<dbReference type="PANTHER" id="PTHR21512">
    <property type="entry name" value="TRAFFICKING PROTEIN PARTICLE COMPLEX SUBUNIT 9"/>
    <property type="match status" value="1"/>
</dbReference>
<keyword evidence="3" id="KW-1185">Reference proteome</keyword>
<proteinExistence type="predicted"/>
<dbReference type="GO" id="GO:0005802">
    <property type="term" value="C:trans-Golgi network"/>
    <property type="evidence" value="ECO:0007669"/>
    <property type="project" value="TreeGrafter"/>
</dbReference>
<reference evidence="2 3" key="1">
    <citation type="journal article" date="2018" name="Nat. Ecol. Evol.">
        <title>Shark genomes provide insights into elasmobranch evolution and the origin of vertebrates.</title>
        <authorList>
            <person name="Hara Y"/>
            <person name="Yamaguchi K"/>
            <person name="Onimaru K"/>
            <person name="Kadota M"/>
            <person name="Koyanagi M"/>
            <person name="Keeley SD"/>
            <person name="Tatsumi K"/>
            <person name="Tanaka K"/>
            <person name="Motone F"/>
            <person name="Kageyama Y"/>
            <person name="Nozu R"/>
            <person name="Adachi N"/>
            <person name="Nishimura O"/>
            <person name="Nakagawa R"/>
            <person name="Tanegashima C"/>
            <person name="Kiyatake I"/>
            <person name="Matsumoto R"/>
            <person name="Murakumo K"/>
            <person name="Nishida K"/>
            <person name="Terakita A"/>
            <person name="Kuratani S"/>
            <person name="Sato K"/>
            <person name="Hyodo S Kuraku.S."/>
        </authorList>
    </citation>
    <scope>NUCLEOTIDE SEQUENCE [LARGE SCALE GENOMIC DNA]</scope>
</reference>
<dbReference type="OrthoDB" id="27962at2759"/>
<dbReference type="OMA" id="CEEATAC"/>
<feature type="domain" description="Trs120/TRAPPC9 fourth Ig-like" evidence="1">
    <location>
        <begin position="51"/>
        <end position="160"/>
    </location>
</feature>
<dbReference type="AlphaFoldDB" id="A0A401PNR6"/>
<dbReference type="STRING" id="75743.A0A401PNR6"/>
<evidence type="ECO:0000259" key="1">
    <source>
        <dbReference type="Pfam" id="PF26283"/>
    </source>
</evidence>
<dbReference type="EMBL" id="BFAA01001096">
    <property type="protein sequence ID" value="GCB74790.1"/>
    <property type="molecule type" value="Genomic_DNA"/>
</dbReference>
<accession>A0A401PNR6</accession>
<evidence type="ECO:0000313" key="2">
    <source>
        <dbReference type="EMBL" id="GCB74790.1"/>
    </source>
</evidence>
<dbReference type="PANTHER" id="PTHR21512:SF5">
    <property type="entry name" value="TRAFFICKING PROTEIN PARTICLE COMPLEX SUBUNIT 9"/>
    <property type="match status" value="1"/>
</dbReference>
<name>A0A401PNR6_SCYTO</name>
<dbReference type="InterPro" id="IPR058568">
    <property type="entry name" value="Ig_TRAPPC9_Trs120_4th"/>
</dbReference>
<gene>
    <name evidence="2" type="ORF">scyTo_0003882</name>
</gene>
<dbReference type="Proteomes" id="UP000288216">
    <property type="component" value="Unassembled WGS sequence"/>
</dbReference>
<protein>
    <recommendedName>
        <fullName evidence="1">Trs120/TRAPPC9 fourth Ig-like domain-containing protein</fullName>
    </recommendedName>
</protein>
<organism evidence="2 3">
    <name type="scientific">Scyliorhinus torazame</name>
    <name type="common">Cloudy catshark</name>
    <name type="synonym">Catulus torazame</name>
    <dbReference type="NCBI Taxonomy" id="75743"/>
    <lineage>
        <taxon>Eukaryota</taxon>
        <taxon>Metazoa</taxon>
        <taxon>Chordata</taxon>
        <taxon>Craniata</taxon>
        <taxon>Vertebrata</taxon>
        <taxon>Chondrichthyes</taxon>
        <taxon>Elasmobranchii</taxon>
        <taxon>Galeomorphii</taxon>
        <taxon>Galeoidea</taxon>
        <taxon>Carcharhiniformes</taxon>
        <taxon>Scyliorhinidae</taxon>
        <taxon>Scyliorhinus</taxon>
    </lineage>
</organism>
<dbReference type="Pfam" id="PF26283">
    <property type="entry name" value="Ig_TRAPPC9-Trs120_4th"/>
    <property type="match status" value="1"/>
</dbReference>
<evidence type="ECO:0000313" key="3">
    <source>
        <dbReference type="Proteomes" id="UP000288216"/>
    </source>
</evidence>
<sequence length="169" mass="18791">MLKELSSRKILTDVASDILMYSVKSTYILEAYPEADVFVAGKPCDCDVVVECQVGDPTSLEVKLTNQSKCTVGPFALTVIPYQDYQNGVHNNDLGNAVTLIGSNTFYIDAVKPTEDFVCSGTLLFLYAGDYYLNIKFHDDNSSRELPLSWFCLPSVHVRAMDPAQHTMF</sequence>
<comment type="caution">
    <text evidence="2">The sequence shown here is derived from an EMBL/GenBank/DDBJ whole genome shotgun (WGS) entry which is preliminary data.</text>
</comment>
<dbReference type="InterPro" id="IPR013935">
    <property type="entry name" value="Trs120_TRAPPC9"/>
</dbReference>